<keyword evidence="4" id="KW-0804">Transcription</keyword>
<dbReference type="SMART" id="SM00066">
    <property type="entry name" value="GAL4"/>
    <property type="match status" value="1"/>
</dbReference>
<dbReference type="InterPro" id="IPR007219">
    <property type="entry name" value="XnlR_reg_dom"/>
</dbReference>
<dbReference type="InterPro" id="IPR001138">
    <property type="entry name" value="Zn2Cys6_DnaBD"/>
</dbReference>
<evidence type="ECO:0000256" key="3">
    <source>
        <dbReference type="ARBA" id="ARBA00023125"/>
    </source>
</evidence>
<keyword evidence="1" id="KW-0479">Metal-binding</keyword>
<evidence type="ECO:0000313" key="9">
    <source>
        <dbReference type="EMBL" id="KAE8331414.1"/>
    </source>
</evidence>
<feature type="compositionally biased region" description="Polar residues" evidence="6">
    <location>
        <begin position="93"/>
        <end position="103"/>
    </location>
</feature>
<dbReference type="CDD" id="cd00067">
    <property type="entry name" value="GAL4"/>
    <property type="match status" value="1"/>
</dbReference>
<feature type="compositionally biased region" description="Low complexity" evidence="6">
    <location>
        <begin position="70"/>
        <end position="82"/>
    </location>
</feature>
<evidence type="ECO:0000256" key="4">
    <source>
        <dbReference type="ARBA" id="ARBA00023163"/>
    </source>
</evidence>
<dbReference type="PROSITE" id="PS00463">
    <property type="entry name" value="ZN2_CY6_FUNGAL_1"/>
    <property type="match status" value="1"/>
</dbReference>
<sequence>MSPARTTRARVACASCRNRKVRCDVAHRGRPCTNCFLDHKDCAIEVGGRHDRNRARQRKRNFVPAPKLGVTPADTATTVVDTPDLDYTRPQGRGSNLPTESQTDSLASNHLALLSLLQNRSDESAEQDEPKCGPGTSDINFSVYQFIDTRFLFRLQQSDIKYLEDQACLRVPRRDLMDEMLDQYFRYIHPLLPLFDEAQFWAMYHPVKYKALQPAGTSMSLFVLQAMLFAACSVVPEKKIRRLGYRNYKHARNYLYRRAKLLYSMDTEHAPVALAQGALLLSLWCPKENERQVNTWWLTSAIQHARAAMAHRHQYLNHLPTASQVALKRLWWSCIIRDRVMALCLRQPMHLTREAYDFEAGRLTVYDIEDAEDVPGVYDKDMKRVISMMTVSMCDLCTVLTDVLALVYPHVAPTGCSPEHSAREVNRVRGGLTAWCTSMKYRFSTLSQDQQSSDEVILFSNLLHMYLHSTWLLLANYEIQTEVEAQPFRLTSNENICRCRLEVQRSTVAITDLLRELVKLDLVRYLPISAVTCSAKPLILYLLDQTLTDGAATEGQNKLTIVLEAMRDYQCRYDYTDLVLSTAHRLSLVARSMSQEQATTGWADILLRYPKDYLRFIVTMDIAIAKGSFPKDLDLPLILQTESVGAGEDECVQAPMDGEEKESSNSLSLSALSELSPPEALPILNSDAWEPDEMEDPLIFHHGIIHEDRLWAGLIATLSYEFAVAFFAIIAVGGAMMPLKYQIKTGQKWGWEV</sequence>
<dbReference type="GO" id="GO:0000981">
    <property type="term" value="F:DNA-binding transcription factor activity, RNA polymerase II-specific"/>
    <property type="evidence" value="ECO:0007669"/>
    <property type="project" value="InterPro"/>
</dbReference>
<keyword evidence="3" id="KW-0238">DNA-binding</keyword>
<dbReference type="PROSITE" id="PS50048">
    <property type="entry name" value="ZN2_CY6_FUNGAL_2"/>
    <property type="match status" value="1"/>
</dbReference>
<dbReference type="Pfam" id="PF04082">
    <property type="entry name" value="Fungal_trans"/>
    <property type="match status" value="1"/>
</dbReference>
<feature type="transmembrane region" description="Helical" evidence="7">
    <location>
        <begin position="710"/>
        <end position="739"/>
    </location>
</feature>
<feature type="region of interest" description="Disordered" evidence="6">
    <location>
        <begin position="53"/>
        <end position="103"/>
    </location>
</feature>
<keyword evidence="7" id="KW-1133">Transmembrane helix</keyword>
<dbReference type="InterPro" id="IPR036864">
    <property type="entry name" value="Zn2-C6_fun-type_DNA-bd_sf"/>
</dbReference>
<evidence type="ECO:0000256" key="5">
    <source>
        <dbReference type="ARBA" id="ARBA00023242"/>
    </source>
</evidence>
<evidence type="ECO:0000256" key="2">
    <source>
        <dbReference type="ARBA" id="ARBA00023015"/>
    </source>
</evidence>
<dbReference type="AlphaFoldDB" id="A0A5N6XDT2"/>
<name>A0A5N6XDT2_9EURO</name>
<organism evidence="9 10">
    <name type="scientific">Aspergillus sergii</name>
    <dbReference type="NCBI Taxonomy" id="1034303"/>
    <lineage>
        <taxon>Eukaryota</taxon>
        <taxon>Fungi</taxon>
        <taxon>Dikarya</taxon>
        <taxon>Ascomycota</taxon>
        <taxon>Pezizomycotina</taxon>
        <taxon>Eurotiomycetes</taxon>
        <taxon>Eurotiomycetidae</taxon>
        <taxon>Eurotiales</taxon>
        <taxon>Aspergillaceae</taxon>
        <taxon>Aspergillus</taxon>
        <taxon>Aspergillus subgen. Circumdati</taxon>
    </lineage>
</organism>
<keyword evidence="7" id="KW-0472">Membrane</keyword>
<dbReference type="EMBL" id="ML741769">
    <property type="protein sequence ID" value="KAE8331414.1"/>
    <property type="molecule type" value="Genomic_DNA"/>
</dbReference>
<gene>
    <name evidence="9" type="ORF">BDV39DRAFT_201064</name>
</gene>
<dbReference type="GO" id="GO:0008270">
    <property type="term" value="F:zinc ion binding"/>
    <property type="evidence" value="ECO:0007669"/>
    <property type="project" value="InterPro"/>
</dbReference>
<dbReference type="Pfam" id="PF00172">
    <property type="entry name" value="Zn_clus"/>
    <property type="match status" value="1"/>
</dbReference>
<keyword evidence="5" id="KW-0539">Nucleus</keyword>
<dbReference type="GO" id="GO:0009893">
    <property type="term" value="P:positive regulation of metabolic process"/>
    <property type="evidence" value="ECO:0007669"/>
    <property type="project" value="UniProtKB-ARBA"/>
</dbReference>
<evidence type="ECO:0000256" key="1">
    <source>
        <dbReference type="ARBA" id="ARBA00022723"/>
    </source>
</evidence>
<accession>A0A5N6XDT2</accession>
<evidence type="ECO:0000259" key="8">
    <source>
        <dbReference type="PROSITE" id="PS50048"/>
    </source>
</evidence>
<feature type="domain" description="Zn(2)-C6 fungal-type" evidence="8">
    <location>
        <begin position="12"/>
        <end position="44"/>
    </location>
</feature>
<keyword evidence="2" id="KW-0805">Transcription regulation</keyword>
<proteinExistence type="predicted"/>
<dbReference type="PANTHER" id="PTHR47425:SF2">
    <property type="entry name" value="FARB-RELATED"/>
    <property type="match status" value="1"/>
</dbReference>
<dbReference type="Proteomes" id="UP000325945">
    <property type="component" value="Unassembled WGS sequence"/>
</dbReference>
<dbReference type="InterPro" id="IPR052761">
    <property type="entry name" value="Fungal_Detox/Toxin_TFs"/>
</dbReference>
<dbReference type="SUPFAM" id="SSF57701">
    <property type="entry name" value="Zn2/Cys6 DNA-binding domain"/>
    <property type="match status" value="1"/>
</dbReference>
<reference evidence="10" key="1">
    <citation type="submission" date="2019-04" db="EMBL/GenBank/DDBJ databases">
        <title>Friends and foes A comparative genomics studyof 23 Aspergillus species from section Flavi.</title>
        <authorList>
            <consortium name="DOE Joint Genome Institute"/>
            <person name="Kjaerbolling I."/>
            <person name="Vesth T."/>
            <person name="Frisvad J.C."/>
            <person name="Nybo J.L."/>
            <person name="Theobald S."/>
            <person name="Kildgaard S."/>
            <person name="Isbrandt T."/>
            <person name="Kuo A."/>
            <person name="Sato A."/>
            <person name="Lyhne E.K."/>
            <person name="Kogle M.E."/>
            <person name="Wiebenga A."/>
            <person name="Kun R.S."/>
            <person name="Lubbers R.J."/>
            <person name="Makela M.R."/>
            <person name="Barry K."/>
            <person name="Chovatia M."/>
            <person name="Clum A."/>
            <person name="Daum C."/>
            <person name="Haridas S."/>
            <person name="He G."/>
            <person name="LaButti K."/>
            <person name="Lipzen A."/>
            <person name="Mondo S."/>
            <person name="Riley R."/>
            <person name="Salamov A."/>
            <person name="Simmons B.A."/>
            <person name="Magnuson J.K."/>
            <person name="Henrissat B."/>
            <person name="Mortensen U.H."/>
            <person name="Larsen T.O."/>
            <person name="Devries R.P."/>
            <person name="Grigoriev I.V."/>
            <person name="Machida M."/>
            <person name="Baker S.E."/>
            <person name="Andersen M.R."/>
        </authorList>
    </citation>
    <scope>NUCLEOTIDE SEQUENCE [LARGE SCALE GENOMIC DNA]</scope>
    <source>
        <strain evidence="10">CBS 130017</strain>
    </source>
</reference>
<keyword evidence="10" id="KW-1185">Reference proteome</keyword>
<keyword evidence="7" id="KW-0812">Transmembrane</keyword>
<protein>
    <recommendedName>
        <fullName evidence="8">Zn(2)-C6 fungal-type domain-containing protein</fullName>
    </recommendedName>
</protein>
<dbReference type="PANTHER" id="PTHR47425">
    <property type="entry name" value="FARB-RELATED"/>
    <property type="match status" value="1"/>
</dbReference>
<evidence type="ECO:0000256" key="6">
    <source>
        <dbReference type="SAM" id="MobiDB-lite"/>
    </source>
</evidence>
<evidence type="ECO:0000313" key="10">
    <source>
        <dbReference type="Proteomes" id="UP000325945"/>
    </source>
</evidence>
<dbReference type="CDD" id="cd12148">
    <property type="entry name" value="fungal_TF_MHR"/>
    <property type="match status" value="1"/>
</dbReference>
<dbReference type="GO" id="GO:0003677">
    <property type="term" value="F:DNA binding"/>
    <property type="evidence" value="ECO:0007669"/>
    <property type="project" value="UniProtKB-KW"/>
</dbReference>
<evidence type="ECO:0000256" key="7">
    <source>
        <dbReference type="SAM" id="Phobius"/>
    </source>
</evidence>
<dbReference type="GO" id="GO:0006351">
    <property type="term" value="P:DNA-templated transcription"/>
    <property type="evidence" value="ECO:0007669"/>
    <property type="project" value="InterPro"/>
</dbReference>
<dbReference type="Gene3D" id="4.10.240.10">
    <property type="entry name" value="Zn(2)-C6 fungal-type DNA-binding domain"/>
    <property type="match status" value="1"/>
</dbReference>